<dbReference type="AlphaFoldDB" id="A0A8S2QAD0"/>
<name>A0A8S2QAD0_9BILA</name>
<feature type="non-terminal residue" evidence="1">
    <location>
        <position position="46"/>
    </location>
</feature>
<evidence type="ECO:0000313" key="1">
    <source>
        <dbReference type="EMBL" id="CAF4097429.1"/>
    </source>
</evidence>
<organism evidence="1 2">
    <name type="scientific">Didymodactylos carnosus</name>
    <dbReference type="NCBI Taxonomy" id="1234261"/>
    <lineage>
        <taxon>Eukaryota</taxon>
        <taxon>Metazoa</taxon>
        <taxon>Spiralia</taxon>
        <taxon>Gnathifera</taxon>
        <taxon>Rotifera</taxon>
        <taxon>Eurotatoria</taxon>
        <taxon>Bdelloidea</taxon>
        <taxon>Philodinida</taxon>
        <taxon>Philodinidae</taxon>
        <taxon>Didymodactylos</taxon>
    </lineage>
</organism>
<accession>A0A8S2QAD0</accession>
<gene>
    <name evidence="1" type="ORF">SRO942_LOCUS28498</name>
</gene>
<dbReference type="EMBL" id="CAJOBC010032912">
    <property type="protein sequence ID" value="CAF4097429.1"/>
    <property type="molecule type" value="Genomic_DNA"/>
</dbReference>
<evidence type="ECO:0000313" key="2">
    <source>
        <dbReference type="Proteomes" id="UP000681722"/>
    </source>
</evidence>
<proteinExistence type="predicted"/>
<comment type="caution">
    <text evidence="1">The sequence shown here is derived from an EMBL/GenBank/DDBJ whole genome shotgun (WGS) entry which is preliminary data.</text>
</comment>
<reference evidence="1" key="1">
    <citation type="submission" date="2021-02" db="EMBL/GenBank/DDBJ databases">
        <authorList>
            <person name="Nowell W R."/>
        </authorList>
    </citation>
    <scope>NUCLEOTIDE SEQUENCE</scope>
</reference>
<protein>
    <submittedName>
        <fullName evidence="1">Uncharacterized protein</fullName>
    </submittedName>
</protein>
<dbReference type="Proteomes" id="UP000681722">
    <property type="component" value="Unassembled WGS sequence"/>
</dbReference>
<sequence>MTIPRTEDEDENIRLILDLTERRDELKTQLASTGKRPGNGSSIGVF</sequence>